<accession>A0A1F8E9I0</accession>
<dbReference type="AlphaFoldDB" id="A0A1F8E9I0"/>
<evidence type="ECO:0000256" key="12">
    <source>
        <dbReference type="ARBA" id="ARBA00023306"/>
    </source>
</evidence>
<dbReference type="Proteomes" id="UP000178520">
    <property type="component" value="Unassembled WGS sequence"/>
</dbReference>
<dbReference type="GO" id="GO:0008955">
    <property type="term" value="F:peptidoglycan glycosyltransferase activity"/>
    <property type="evidence" value="ECO:0007669"/>
    <property type="project" value="UniProtKB-EC"/>
</dbReference>
<evidence type="ECO:0000256" key="1">
    <source>
        <dbReference type="ARBA" id="ARBA00004651"/>
    </source>
</evidence>
<dbReference type="GO" id="GO:0005886">
    <property type="term" value="C:plasma membrane"/>
    <property type="evidence" value="ECO:0007669"/>
    <property type="project" value="UniProtKB-SubCell"/>
</dbReference>
<keyword evidence="10 21" id="KW-1133">Transmembrane helix</keyword>
<keyword evidence="3" id="KW-1003">Cell membrane</keyword>
<evidence type="ECO:0000256" key="2">
    <source>
        <dbReference type="ARBA" id="ARBA00004752"/>
    </source>
</evidence>
<dbReference type="PROSITE" id="PS00428">
    <property type="entry name" value="FTSW_RODA_SPOVE"/>
    <property type="match status" value="1"/>
</dbReference>
<dbReference type="InterPro" id="IPR018365">
    <property type="entry name" value="Cell_cycle_FtsW-rel_CS"/>
</dbReference>
<dbReference type="GO" id="GO:0051301">
    <property type="term" value="P:cell division"/>
    <property type="evidence" value="ECO:0007669"/>
    <property type="project" value="UniProtKB-KW"/>
</dbReference>
<dbReference type="GO" id="GO:0009252">
    <property type="term" value="P:peptidoglycan biosynthetic process"/>
    <property type="evidence" value="ECO:0007669"/>
    <property type="project" value="UniProtKB-KW"/>
</dbReference>
<dbReference type="EMBL" id="MGJA01000012">
    <property type="protein sequence ID" value="OGM97526.1"/>
    <property type="molecule type" value="Genomic_DNA"/>
</dbReference>
<feature type="transmembrane region" description="Helical" evidence="21">
    <location>
        <begin position="269"/>
        <end position="293"/>
    </location>
</feature>
<comment type="caution">
    <text evidence="22">The sequence shown here is derived from an EMBL/GenBank/DDBJ whole genome shotgun (WGS) entry which is preliminary data.</text>
</comment>
<dbReference type="InterPro" id="IPR013437">
    <property type="entry name" value="FtsW"/>
</dbReference>
<evidence type="ECO:0000256" key="13">
    <source>
        <dbReference type="ARBA" id="ARBA00023316"/>
    </source>
</evidence>
<dbReference type="NCBIfam" id="TIGR02614">
    <property type="entry name" value="ftsW"/>
    <property type="match status" value="1"/>
</dbReference>
<gene>
    <name evidence="22" type="ORF">A2735_02220</name>
</gene>
<dbReference type="STRING" id="1802660.A2735_02220"/>
<evidence type="ECO:0000256" key="3">
    <source>
        <dbReference type="ARBA" id="ARBA00022475"/>
    </source>
</evidence>
<evidence type="ECO:0000256" key="20">
    <source>
        <dbReference type="ARBA" id="ARBA00049902"/>
    </source>
</evidence>
<evidence type="ECO:0000256" key="7">
    <source>
        <dbReference type="ARBA" id="ARBA00022692"/>
    </source>
</evidence>
<feature type="transmembrane region" description="Helical" evidence="21">
    <location>
        <begin position="70"/>
        <end position="90"/>
    </location>
</feature>
<feature type="transmembrane region" description="Helical" evidence="21">
    <location>
        <begin position="302"/>
        <end position="323"/>
    </location>
</feature>
<feature type="transmembrane region" description="Helical" evidence="21">
    <location>
        <begin position="136"/>
        <end position="154"/>
    </location>
</feature>
<evidence type="ECO:0000256" key="15">
    <source>
        <dbReference type="ARBA" id="ARBA00033270"/>
    </source>
</evidence>
<evidence type="ECO:0000256" key="4">
    <source>
        <dbReference type="ARBA" id="ARBA00022618"/>
    </source>
</evidence>
<protein>
    <recommendedName>
        <fullName evidence="17">Probable peptidoglycan glycosyltransferase FtsW</fullName>
        <ecNumber evidence="19">2.4.99.28</ecNumber>
    </recommendedName>
    <alternativeName>
        <fullName evidence="18">Cell division protein FtsW</fullName>
    </alternativeName>
    <alternativeName>
        <fullName evidence="15">Cell wall polymerase</fullName>
    </alternativeName>
    <alternativeName>
        <fullName evidence="14">Peptidoglycan polymerase</fullName>
    </alternativeName>
</protein>
<evidence type="ECO:0000256" key="17">
    <source>
        <dbReference type="ARBA" id="ARBA00041185"/>
    </source>
</evidence>
<dbReference type="GO" id="GO:0032153">
    <property type="term" value="C:cell division site"/>
    <property type="evidence" value="ECO:0007669"/>
    <property type="project" value="TreeGrafter"/>
</dbReference>
<dbReference type="Pfam" id="PF01098">
    <property type="entry name" value="FTSW_RODA_SPOVE"/>
    <property type="match status" value="1"/>
</dbReference>
<keyword evidence="12" id="KW-0131">Cell cycle</keyword>
<evidence type="ECO:0000256" key="18">
    <source>
        <dbReference type="ARBA" id="ARBA00041418"/>
    </source>
</evidence>
<organism evidence="22 23">
    <name type="scientific">Candidatus Yanofskybacteria bacterium RIFCSPHIGHO2_01_FULL_41_21</name>
    <dbReference type="NCBI Taxonomy" id="1802660"/>
    <lineage>
        <taxon>Bacteria</taxon>
        <taxon>Candidatus Yanofskyibacteriota</taxon>
    </lineage>
</organism>
<evidence type="ECO:0000313" key="23">
    <source>
        <dbReference type="Proteomes" id="UP000178520"/>
    </source>
</evidence>
<keyword evidence="13" id="KW-0961">Cell wall biogenesis/degradation</keyword>
<keyword evidence="8" id="KW-0133">Cell shape</keyword>
<dbReference type="PANTHER" id="PTHR30474">
    <property type="entry name" value="CELL CYCLE PROTEIN"/>
    <property type="match status" value="1"/>
</dbReference>
<keyword evidence="7 21" id="KW-0812">Transmembrane</keyword>
<comment type="subcellular location">
    <subcellularLocation>
        <location evidence="1">Cell membrane</location>
        <topology evidence="1">Multi-pass membrane protein</topology>
    </subcellularLocation>
</comment>
<evidence type="ECO:0000256" key="10">
    <source>
        <dbReference type="ARBA" id="ARBA00022989"/>
    </source>
</evidence>
<dbReference type="InterPro" id="IPR001182">
    <property type="entry name" value="FtsW/RodA"/>
</dbReference>
<comment type="catalytic activity">
    <reaction evidence="20">
        <text>[GlcNAc-(1-&gt;4)-Mur2Ac(oyl-L-Ala-gamma-D-Glu-L-Lys-D-Ala-D-Ala)](n)-di-trans,octa-cis-undecaprenyl diphosphate + beta-D-GlcNAc-(1-&gt;4)-Mur2Ac(oyl-L-Ala-gamma-D-Glu-L-Lys-D-Ala-D-Ala)-di-trans,octa-cis-undecaprenyl diphosphate = [GlcNAc-(1-&gt;4)-Mur2Ac(oyl-L-Ala-gamma-D-Glu-L-Lys-D-Ala-D-Ala)](n+1)-di-trans,octa-cis-undecaprenyl diphosphate + di-trans,octa-cis-undecaprenyl diphosphate + H(+)</text>
        <dbReference type="Rhea" id="RHEA:23708"/>
        <dbReference type="Rhea" id="RHEA-COMP:9602"/>
        <dbReference type="Rhea" id="RHEA-COMP:9603"/>
        <dbReference type="ChEBI" id="CHEBI:15378"/>
        <dbReference type="ChEBI" id="CHEBI:58405"/>
        <dbReference type="ChEBI" id="CHEBI:60033"/>
        <dbReference type="ChEBI" id="CHEBI:78435"/>
        <dbReference type="EC" id="2.4.99.28"/>
    </reaction>
</comment>
<feature type="transmembrane region" description="Helical" evidence="21">
    <location>
        <begin position="183"/>
        <end position="201"/>
    </location>
</feature>
<reference evidence="22 23" key="1">
    <citation type="journal article" date="2016" name="Nat. Commun.">
        <title>Thousands of microbial genomes shed light on interconnected biogeochemical processes in an aquifer system.</title>
        <authorList>
            <person name="Anantharaman K."/>
            <person name="Brown C.T."/>
            <person name="Hug L.A."/>
            <person name="Sharon I."/>
            <person name="Castelle C.J."/>
            <person name="Probst A.J."/>
            <person name="Thomas B.C."/>
            <person name="Singh A."/>
            <person name="Wilkins M.J."/>
            <person name="Karaoz U."/>
            <person name="Brodie E.L."/>
            <person name="Williams K.H."/>
            <person name="Hubbard S.S."/>
            <person name="Banfield J.F."/>
        </authorList>
    </citation>
    <scope>NUCLEOTIDE SEQUENCE [LARGE SCALE GENOMIC DNA]</scope>
</reference>
<dbReference type="EC" id="2.4.99.28" evidence="19"/>
<evidence type="ECO:0000256" key="11">
    <source>
        <dbReference type="ARBA" id="ARBA00023136"/>
    </source>
</evidence>
<keyword evidence="4 22" id="KW-0132">Cell division</keyword>
<feature type="transmembrane region" description="Helical" evidence="21">
    <location>
        <begin position="335"/>
        <end position="357"/>
    </location>
</feature>
<comment type="pathway">
    <text evidence="2">Cell wall biogenesis; peptidoglycan biosynthesis.</text>
</comment>
<dbReference type="GO" id="GO:0015648">
    <property type="term" value="F:lipid-linked peptidoglycan transporter activity"/>
    <property type="evidence" value="ECO:0007669"/>
    <property type="project" value="TreeGrafter"/>
</dbReference>
<keyword evidence="6" id="KW-0808">Transferase</keyword>
<sequence>MKKRLFWILGILIIIGLAVLSSAGIVEAQKRFGSAYYYFFHQLLYGIAPGVLLAYILSKIDFKIWRKLSLLILLGALALMTLVFVSHFGFGAKGAIRWLSIGGIVFQPSEILKLSLVIYLAAWFSGHGRNERTNHWLYGAAPFFIVLGFVGLLLALQPDIGTLIVVGCIALGMYFVAGANLKLIGSIVGIGLIILALLIWLEPYRFNRIRSFVNQNNDTRGISYQVNQAKIAIGSGGIFGVGFGKSTQKLGFLPEPVGDSIFAVVAEELGLVGALAIVGLFVLLCLTLTQIAISTADPFGRFFVSGINIWIMAQAFINISAISGLAPLTGIPLPFISYGGTAMIALLAGLGIVFNIARE</sequence>
<keyword evidence="5" id="KW-0328">Glycosyltransferase</keyword>
<evidence type="ECO:0000256" key="16">
    <source>
        <dbReference type="ARBA" id="ARBA00038053"/>
    </source>
</evidence>
<evidence type="ECO:0000256" key="9">
    <source>
        <dbReference type="ARBA" id="ARBA00022984"/>
    </source>
</evidence>
<evidence type="ECO:0000256" key="19">
    <source>
        <dbReference type="ARBA" id="ARBA00044770"/>
    </source>
</evidence>
<keyword evidence="9" id="KW-0573">Peptidoglycan synthesis</keyword>
<name>A0A1F8E9I0_9BACT</name>
<dbReference type="PANTHER" id="PTHR30474:SF2">
    <property type="entry name" value="PEPTIDOGLYCAN GLYCOSYLTRANSFERASE FTSW-RELATED"/>
    <property type="match status" value="1"/>
</dbReference>
<feature type="transmembrane region" description="Helical" evidence="21">
    <location>
        <begin position="38"/>
        <end position="58"/>
    </location>
</feature>
<comment type="similarity">
    <text evidence="16">Belongs to the SEDS family. FtsW subfamily.</text>
</comment>
<evidence type="ECO:0000256" key="6">
    <source>
        <dbReference type="ARBA" id="ARBA00022679"/>
    </source>
</evidence>
<evidence type="ECO:0000256" key="8">
    <source>
        <dbReference type="ARBA" id="ARBA00022960"/>
    </source>
</evidence>
<feature type="transmembrane region" description="Helical" evidence="21">
    <location>
        <begin position="96"/>
        <end position="124"/>
    </location>
</feature>
<evidence type="ECO:0000313" key="22">
    <source>
        <dbReference type="EMBL" id="OGM97526.1"/>
    </source>
</evidence>
<feature type="transmembrane region" description="Helical" evidence="21">
    <location>
        <begin position="160"/>
        <end position="176"/>
    </location>
</feature>
<evidence type="ECO:0000256" key="5">
    <source>
        <dbReference type="ARBA" id="ARBA00022676"/>
    </source>
</evidence>
<keyword evidence="11 21" id="KW-0472">Membrane</keyword>
<proteinExistence type="inferred from homology"/>
<dbReference type="GO" id="GO:0071555">
    <property type="term" value="P:cell wall organization"/>
    <property type="evidence" value="ECO:0007669"/>
    <property type="project" value="UniProtKB-KW"/>
</dbReference>
<evidence type="ECO:0000256" key="21">
    <source>
        <dbReference type="SAM" id="Phobius"/>
    </source>
</evidence>
<dbReference type="GO" id="GO:0008360">
    <property type="term" value="P:regulation of cell shape"/>
    <property type="evidence" value="ECO:0007669"/>
    <property type="project" value="UniProtKB-KW"/>
</dbReference>
<evidence type="ECO:0000256" key="14">
    <source>
        <dbReference type="ARBA" id="ARBA00032370"/>
    </source>
</evidence>